<keyword evidence="5" id="KW-0829">Tyrosine-protein kinase</keyword>
<dbReference type="SMART" id="SM00219">
    <property type="entry name" value="TyrKc"/>
    <property type="match status" value="1"/>
</dbReference>
<dbReference type="CDD" id="cd00192">
    <property type="entry name" value="PTKc"/>
    <property type="match status" value="1"/>
</dbReference>
<dbReference type="Gene3D" id="1.10.510.10">
    <property type="entry name" value="Transferase(Phosphotransferase) domain 1"/>
    <property type="match status" value="1"/>
</dbReference>
<dbReference type="InterPro" id="IPR008266">
    <property type="entry name" value="Tyr_kinase_AS"/>
</dbReference>
<keyword evidence="6" id="KW-0812">Transmembrane</keyword>
<evidence type="ECO:0000313" key="9">
    <source>
        <dbReference type="WBParaSite" id="L893_g14990.t1"/>
    </source>
</evidence>
<keyword evidence="8" id="KW-1185">Reference proteome</keyword>
<dbReference type="PROSITE" id="PS00109">
    <property type="entry name" value="PROTEIN_KINASE_TYR"/>
    <property type="match status" value="1"/>
</dbReference>
<evidence type="ECO:0000256" key="3">
    <source>
        <dbReference type="ARBA" id="ARBA00022777"/>
    </source>
</evidence>
<keyword evidence="6" id="KW-0472">Membrane</keyword>
<evidence type="ECO:0000256" key="6">
    <source>
        <dbReference type="SAM" id="Phobius"/>
    </source>
</evidence>
<evidence type="ECO:0000313" key="8">
    <source>
        <dbReference type="Proteomes" id="UP000095287"/>
    </source>
</evidence>
<dbReference type="InterPro" id="IPR011009">
    <property type="entry name" value="Kinase-like_dom_sf"/>
</dbReference>
<dbReference type="SUPFAM" id="SSF56112">
    <property type="entry name" value="Protein kinase-like (PK-like)"/>
    <property type="match status" value="1"/>
</dbReference>
<evidence type="ECO:0000256" key="5">
    <source>
        <dbReference type="ARBA" id="ARBA00023137"/>
    </source>
</evidence>
<keyword evidence="1" id="KW-0808">Transferase</keyword>
<dbReference type="PANTHER" id="PTHR24416">
    <property type="entry name" value="TYROSINE-PROTEIN KINASE RECEPTOR"/>
    <property type="match status" value="1"/>
</dbReference>
<dbReference type="Gene3D" id="3.30.200.20">
    <property type="entry name" value="Phosphorylase Kinase, domain 1"/>
    <property type="match status" value="1"/>
</dbReference>
<keyword evidence="6" id="KW-1133">Transmembrane helix</keyword>
<dbReference type="InterPro" id="IPR050122">
    <property type="entry name" value="RTK"/>
</dbReference>
<dbReference type="PANTHER" id="PTHR24416:SF600">
    <property type="entry name" value="PDGF- AND VEGF-RECEPTOR RELATED, ISOFORM J"/>
    <property type="match status" value="1"/>
</dbReference>
<dbReference type="InterPro" id="IPR020635">
    <property type="entry name" value="Tyr_kinase_cat_dom"/>
</dbReference>
<evidence type="ECO:0000256" key="4">
    <source>
        <dbReference type="ARBA" id="ARBA00022840"/>
    </source>
</evidence>
<keyword evidence="3" id="KW-0418">Kinase</keyword>
<dbReference type="AlphaFoldDB" id="A0A1I7YCN9"/>
<dbReference type="GO" id="GO:0007169">
    <property type="term" value="P:cell surface receptor protein tyrosine kinase signaling pathway"/>
    <property type="evidence" value="ECO:0007669"/>
    <property type="project" value="TreeGrafter"/>
</dbReference>
<protein>
    <submittedName>
        <fullName evidence="9">Protein kinase domain-containing protein</fullName>
    </submittedName>
</protein>
<reference evidence="9" key="1">
    <citation type="submission" date="2016-11" db="UniProtKB">
        <authorList>
            <consortium name="WormBaseParasite"/>
        </authorList>
    </citation>
    <scope>IDENTIFICATION</scope>
</reference>
<keyword evidence="2" id="KW-0547">Nucleotide-binding</keyword>
<keyword evidence="4" id="KW-0067">ATP-binding</keyword>
<dbReference type="PROSITE" id="PS50011">
    <property type="entry name" value="PROTEIN_KINASE_DOM"/>
    <property type="match status" value="1"/>
</dbReference>
<proteinExistence type="predicted"/>
<dbReference type="GO" id="GO:0004714">
    <property type="term" value="F:transmembrane receptor protein tyrosine kinase activity"/>
    <property type="evidence" value="ECO:0007669"/>
    <property type="project" value="TreeGrafter"/>
</dbReference>
<sequence>MHRTHARILLLSQVLPTDPSSRVYCGDTTLGSVELQKPQEPNTACESTLMHGLIFCIVVLPFAYAHKIQDLPSVGKLLEDRPRPQYCEVGNCRNWNIIVLLSLSPVFPEAHFQDIVEFFRSALSECTNEHGRTRISFTSLNETEVTEWFSDLHFVQFLDFSSFVNERKPAPKAVFHRLLHLSTEMPKPREPHVGQLIVFISDYEVFFTIGDADKVRSSLIREQIRLKLLYFEDYFDDDDDKHRSSSDENYFEMIGENGEVVEVNTADNLLKNPKMMLKLYPCQSGFKEYGSLKIGSFPPEPPPPLPLWPFVVGGSCLLLLLIVPLAVFCFILGSVDMNEYIQIENKEWLIPAHNLAVDLGRKLGSGAFSSVYYGKLVGRAPVCEIHSNIVEGMSYTNCEVAVKVLPQFADAMAKSDFLQEVNLMKALAQHTHLLRMLGVCQKPETDVCLVLEFCKNGDLLKFVRQNQDAIRLGYAEHVNFKDLLGICWQIADGMYFLSTKDLVHRDLAARNIFLTENMTAKIGDFGLCRLTDSSIYQTRGGKMPVKWTAIESLKDFEHSSKSDVWSFGIVLFEVFSLGEVPYADISISDLLVFLEAEGRQKPPKNAPDEIASLMQCCWKANPSDRPSFKTLREQLATMLSNSTEHYGYVDPTYRARF</sequence>
<dbReference type="InterPro" id="IPR001245">
    <property type="entry name" value="Ser-Thr/Tyr_kinase_cat_dom"/>
</dbReference>
<dbReference type="GO" id="GO:0005886">
    <property type="term" value="C:plasma membrane"/>
    <property type="evidence" value="ECO:0007669"/>
    <property type="project" value="TreeGrafter"/>
</dbReference>
<dbReference type="Proteomes" id="UP000095287">
    <property type="component" value="Unplaced"/>
</dbReference>
<dbReference type="FunFam" id="1.10.510.10:FF:000554">
    <property type="entry name" value="Predicted protein"/>
    <property type="match status" value="1"/>
</dbReference>
<evidence type="ECO:0000256" key="2">
    <source>
        <dbReference type="ARBA" id="ARBA00022741"/>
    </source>
</evidence>
<name>A0A1I7YCN9_9BILA</name>
<evidence type="ECO:0000256" key="1">
    <source>
        <dbReference type="ARBA" id="ARBA00022679"/>
    </source>
</evidence>
<dbReference type="GO" id="GO:0043235">
    <property type="term" value="C:receptor complex"/>
    <property type="evidence" value="ECO:0007669"/>
    <property type="project" value="TreeGrafter"/>
</dbReference>
<dbReference type="WBParaSite" id="L893_g14990.t1">
    <property type="protein sequence ID" value="L893_g14990.t1"/>
    <property type="gene ID" value="L893_g14990"/>
</dbReference>
<accession>A0A1I7YCN9</accession>
<dbReference type="InterPro" id="IPR000719">
    <property type="entry name" value="Prot_kinase_dom"/>
</dbReference>
<feature type="domain" description="Protein kinase" evidence="7">
    <location>
        <begin position="357"/>
        <end position="639"/>
    </location>
</feature>
<dbReference type="Pfam" id="PF07714">
    <property type="entry name" value="PK_Tyr_Ser-Thr"/>
    <property type="match status" value="1"/>
</dbReference>
<dbReference type="PRINTS" id="PR00109">
    <property type="entry name" value="TYRKINASE"/>
</dbReference>
<dbReference type="GO" id="GO:0005524">
    <property type="term" value="F:ATP binding"/>
    <property type="evidence" value="ECO:0007669"/>
    <property type="project" value="UniProtKB-KW"/>
</dbReference>
<feature type="transmembrane region" description="Helical" evidence="6">
    <location>
        <begin position="307"/>
        <end position="333"/>
    </location>
</feature>
<evidence type="ECO:0000259" key="7">
    <source>
        <dbReference type="PROSITE" id="PS50011"/>
    </source>
</evidence>
<organism evidence="8 9">
    <name type="scientific">Steinernema glaseri</name>
    <dbReference type="NCBI Taxonomy" id="37863"/>
    <lineage>
        <taxon>Eukaryota</taxon>
        <taxon>Metazoa</taxon>
        <taxon>Ecdysozoa</taxon>
        <taxon>Nematoda</taxon>
        <taxon>Chromadorea</taxon>
        <taxon>Rhabditida</taxon>
        <taxon>Tylenchina</taxon>
        <taxon>Panagrolaimomorpha</taxon>
        <taxon>Strongyloidoidea</taxon>
        <taxon>Steinernematidae</taxon>
        <taxon>Steinernema</taxon>
    </lineage>
</organism>